<dbReference type="EMBL" id="UOEB01000069">
    <property type="protein sequence ID" value="VAV83317.1"/>
    <property type="molecule type" value="Genomic_DNA"/>
</dbReference>
<dbReference type="InterPro" id="IPR045767">
    <property type="entry name" value="DUF6134"/>
</dbReference>
<dbReference type="Pfam" id="PF19630">
    <property type="entry name" value="DUF6134"/>
    <property type="match status" value="1"/>
</dbReference>
<name>A0A3B0QUC9_9ZZZZ</name>
<accession>A0A3B0QUC9</accession>
<organism evidence="1">
    <name type="scientific">hydrothermal vent metagenome</name>
    <dbReference type="NCBI Taxonomy" id="652676"/>
    <lineage>
        <taxon>unclassified sequences</taxon>
        <taxon>metagenomes</taxon>
        <taxon>ecological metagenomes</taxon>
    </lineage>
</organism>
<dbReference type="AlphaFoldDB" id="A0A3B0QUC9"/>
<evidence type="ECO:0000313" key="1">
    <source>
        <dbReference type="EMBL" id="VAV83317.1"/>
    </source>
</evidence>
<proteinExistence type="predicted"/>
<gene>
    <name evidence="1" type="ORF">MNBD_BACTEROID02-407</name>
</gene>
<reference evidence="1" key="1">
    <citation type="submission" date="2018-06" db="EMBL/GenBank/DDBJ databases">
        <authorList>
            <person name="Zhirakovskaya E."/>
        </authorList>
    </citation>
    <scope>NUCLEOTIDE SEQUENCE</scope>
</reference>
<protein>
    <submittedName>
        <fullName evidence="1">Uncharacterized protein</fullName>
    </submittedName>
</protein>
<sequence length="192" mass="22194">MRNTLILILIFLSVHCNSQNVNYRITSKETSIGNLSVKKTEENNTIQIEVLSEVKVRLFITIDFKYKLNCTYKDKELIFSSVITYVNGRMHSTTTTKKDGEYYSITKNNHSSKYLNEINFPAALLYFVEPEGVTKIFSEFDGIAKPIKEIVKNKYQITNPKNGRLSEYLYRNGILESSINHHSLMTFTLTKI</sequence>